<accession>A0A140NJS3</accession>
<dbReference type="PATRIC" id="fig|1157951.4.peg.1022"/>
<dbReference type="GO" id="GO:0009289">
    <property type="term" value="C:pilus"/>
    <property type="evidence" value="ECO:0007669"/>
    <property type="project" value="InterPro"/>
</dbReference>
<reference evidence="3" key="2">
    <citation type="submission" date="2012-04" db="EMBL/GenBank/DDBJ databases">
        <title>Complete genome sequence of Providencia stuartii clinical isolate MRSN 2154.</title>
        <authorList>
            <person name="Clifford R.J."/>
            <person name="Hang J."/>
            <person name="Riley M.C."/>
            <person name="Onmus-Leone F."/>
            <person name="Kuschner R.A."/>
            <person name="Lesho E.P."/>
            <person name="Waterman P.E."/>
        </authorList>
    </citation>
    <scope>NUCLEOTIDE SEQUENCE [LARGE SCALE GENOMIC DNA]</scope>
    <source>
        <strain evidence="3">MRSN 2154</strain>
    </source>
</reference>
<dbReference type="SUPFAM" id="SSF49401">
    <property type="entry name" value="Bacterial adhesins"/>
    <property type="match status" value="1"/>
</dbReference>
<dbReference type="AlphaFoldDB" id="A0A140NJS3"/>
<dbReference type="KEGG" id="psi:S70_05165"/>
<dbReference type="InterPro" id="IPR008966">
    <property type="entry name" value="Adhesion_dom_sf"/>
</dbReference>
<feature type="domain" description="Fimbrial-type adhesion" evidence="1">
    <location>
        <begin position="31"/>
        <end position="181"/>
    </location>
</feature>
<organism evidence="2 3">
    <name type="scientific">Providencia stuartii (strain MRSN 2154)</name>
    <dbReference type="NCBI Taxonomy" id="1157951"/>
    <lineage>
        <taxon>Bacteria</taxon>
        <taxon>Pseudomonadati</taxon>
        <taxon>Pseudomonadota</taxon>
        <taxon>Gammaproteobacteria</taxon>
        <taxon>Enterobacterales</taxon>
        <taxon>Morganellaceae</taxon>
        <taxon>Providencia</taxon>
    </lineage>
</organism>
<gene>
    <name evidence="2" type="ordered locus">S70_05165</name>
</gene>
<dbReference type="Proteomes" id="UP000005012">
    <property type="component" value="Chromosome"/>
</dbReference>
<dbReference type="Pfam" id="PF00419">
    <property type="entry name" value="Fimbrial"/>
    <property type="match status" value="1"/>
</dbReference>
<dbReference type="InterPro" id="IPR036937">
    <property type="entry name" value="Adhesion_dom_fimbrial_sf"/>
</dbReference>
<dbReference type="HOGENOM" id="CLU_1473966_0_0_6"/>
<dbReference type="RefSeq" id="WP_004922571.1">
    <property type="nucleotide sequence ID" value="NC_017731.1"/>
</dbReference>
<evidence type="ECO:0000313" key="3">
    <source>
        <dbReference type="Proteomes" id="UP000005012"/>
    </source>
</evidence>
<proteinExistence type="predicted"/>
<dbReference type="OrthoDB" id="6466945at2"/>
<dbReference type="InterPro" id="IPR000259">
    <property type="entry name" value="Adhesion_dom_fimbrial"/>
</dbReference>
<dbReference type="EMBL" id="CP003488">
    <property type="protein sequence ID" value="AFH92910.1"/>
    <property type="molecule type" value="Genomic_DNA"/>
</dbReference>
<dbReference type="GO" id="GO:0043709">
    <property type="term" value="P:cell adhesion involved in single-species biofilm formation"/>
    <property type="evidence" value="ECO:0007669"/>
    <property type="project" value="TreeGrafter"/>
</dbReference>
<evidence type="ECO:0000259" key="1">
    <source>
        <dbReference type="Pfam" id="PF00419"/>
    </source>
</evidence>
<reference evidence="2 3" key="1">
    <citation type="journal article" date="2012" name="J. Bacteriol.">
        <title>Complete Genome Sequence of Providencia stuartii Clinical Isolate MRSN 2154.</title>
        <authorList>
            <person name="Clifford R.J."/>
            <person name="Hang J."/>
            <person name="Riley M.C."/>
            <person name="Onmus-Leone F."/>
            <person name="Kuschner R.A."/>
            <person name="Lesho E.P."/>
            <person name="Waterman P.E."/>
        </authorList>
    </citation>
    <scope>NUCLEOTIDE SEQUENCE [LARGE SCALE GENOMIC DNA]</scope>
    <source>
        <strain evidence="2 3">MRSN 2154</strain>
    </source>
</reference>
<protein>
    <submittedName>
        <fullName evidence="2">Fimbrial protein</fullName>
    </submittedName>
</protein>
<dbReference type="InterPro" id="IPR050263">
    <property type="entry name" value="Bact_Fimbrial_Adh_Pro"/>
</dbReference>
<evidence type="ECO:0000313" key="2">
    <source>
        <dbReference type="EMBL" id="AFH92910.1"/>
    </source>
</evidence>
<dbReference type="PANTHER" id="PTHR33420:SF34">
    <property type="entry name" value="MINOR FIMBRIAL SUBUNIT"/>
    <property type="match status" value="1"/>
</dbReference>
<sequence>MRQGYNLIRYFFLVFLIPILINSASATVMVNYTGSIKHSTCGIKTRNISVDLGTWLTNSPRGFGSAINSQSEWIEFTLEFDCPDKMSVLNGQFQGVSESNGRYLSLDKGDGYSTGAAIELQSYENSLHNWVNRDINTLYNFMQNEAINKGNTELKVRARYVQTNSKITQGKANASVTFVVQAN</sequence>
<dbReference type="PANTHER" id="PTHR33420">
    <property type="entry name" value="FIMBRIAL SUBUNIT ELFA-RELATED"/>
    <property type="match status" value="1"/>
</dbReference>
<dbReference type="GeneID" id="93518303"/>
<name>A0A140NJS3_PROSM</name>
<dbReference type="Gene3D" id="2.60.40.1090">
    <property type="entry name" value="Fimbrial-type adhesion domain"/>
    <property type="match status" value="1"/>
</dbReference>